<dbReference type="CDD" id="cd17039">
    <property type="entry name" value="Ubl_ubiquitin_like"/>
    <property type="match status" value="4"/>
</dbReference>
<dbReference type="Pfam" id="PF11976">
    <property type="entry name" value="Rad60-SLD"/>
    <property type="match status" value="1"/>
</dbReference>
<dbReference type="SUPFAM" id="SSF54236">
    <property type="entry name" value="Ubiquitin-like"/>
    <property type="match status" value="4"/>
</dbReference>
<feature type="domain" description="Ubiquitin-like" evidence="1">
    <location>
        <begin position="1"/>
        <end position="72"/>
    </location>
</feature>
<dbReference type="GO" id="GO:0031593">
    <property type="term" value="F:polyubiquitin modification-dependent protein binding"/>
    <property type="evidence" value="ECO:0007669"/>
    <property type="project" value="TreeGrafter"/>
</dbReference>
<evidence type="ECO:0000313" key="6">
    <source>
        <dbReference type="WBParaSite" id="HDID_0000280801-mRNA-1"/>
    </source>
</evidence>
<evidence type="ECO:0000313" key="3">
    <source>
        <dbReference type="EMBL" id="VUZ45529.1"/>
    </source>
</evidence>
<dbReference type="InterPro" id="IPR022617">
    <property type="entry name" value="Rad60/SUMO-like_dom"/>
</dbReference>
<accession>A0A0R3SDN1</accession>
<keyword evidence="5" id="KW-1185">Reference proteome</keyword>
<proteinExistence type="predicted"/>
<dbReference type="EMBL" id="CABIJS010000177">
    <property type="protein sequence ID" value="VUZ45529.1"/>
    <property type="molecule type" value="Genomic_DNA"/>
</dbReference>
<dbReference type="STRING" id="6216.A0A0R3SDN1"/>
<reference evidence="3 5" key="3">
    <citation type="submission" date="2019-07" db="EMBL/GenBank/DDBJ databases">
        <authorList>
            <person name="Jastrzebski P J."/>
            <person name="Paukszto L."/>
            <person name="Jastrzebski P J."/>
        </authorList>
    </citation>
    <scope>NUCLEOTIDE SEQUENCE [LARGE SCALE GENOMIC DNA]</scope>
    <source>
        <strain evidence="3 5">WMS-il1</strain>
    </source>
</reference>
<protein>
    <submittedName>
        <fullName evidence="6">Ubiquitin-like domain-containing protein</fullName>
    </submittedName>
</protein>
<name>A0A0R3SDN1_HYMDI</name>
<dbReference type="Pfam" id="PF00240">
    <property type="entry name" value="ubiquitin"/>
    <property type="match status" value="3"/>
</dbReference>
<dbReference type="Proteomes" id="UP000321570">
    <property type="component" value="Unassembled WGS sequence"/>
</dbReference>
<reference evidence="6" key="1">
    <citation type="submission" date="2017-02" db="UniProtKB">
        <authorList>
            <consortium name="WormBaseParasite"/>
        </authorList>
    </citation>
    <scope>IDENTIFICATION</scope>
</reference>
<feature type="domain" description="Ubiquitin-like" evidence="1">
    <location>
        <begin position="301"/>
        <end position="371"/>
    </location>
</feature>
<feature type="domain" description="Ubiquitin-like" evidence="1">
    <location>
        <begin position="208"/>
        <end position="277"/>
    </location>
</feature>
<dbReference type="GO" id="GO:0043161">
    <property type="term" value="P:proteasome-mediated ubiquitin-dependent protein catabolic process"/>
    <property type="evidence" value="ECO:0007669"/>
    <property type="project" value="TreeGrafter"/>
</dbReference>
<reference evidence="2 4" key="2">
    <citation type="submission" date="2018-11" db="EMBL/GenBank/DDBJ databases">
        <authorList>
            <consortium name="Pathogen Informatics"/>
        </authorList>
    </citation>
    <scope>NUCLEOTIDE SEQUENCE [LARGE SCALE GENOMIC DNA]</scope>
</reference>
<feature type="domain" description="Ubiquitin-like" evidence="1">
    <location>
        <begin position="79"/>
        <end position="154"/>
    </location>
</feature>
<evidence type="ECO:0000313" key="2">
    <source>
        <dbReference type="EMBL" id="VDL22439.1"/>
    </source>
</evidence>
<evidence type="ECO:0000313" key="4">
    <source>
        <dbReference type="Proteomes" id="UP000274504"/>
    </source>
</evidence>
<dbReference type="AlphaFoldDB" id="A0A0R3SDN1"/>
<dbReference type="InterPro" id="IPR000626">
    <property type="entry name" value="Ubiquitin-like_dom"/>
</dbReference>
<dbReference type="SMART" id="SM00213">
    <property type="entry name" value="UBQ"/>
    <property type="match status" value="4"/>
</dbReference>
<dbReference type="PANTHER" id="PTHR10621:SF61">
    <property type="entry name" value="UBIQUITIN FAMILY PROTEIN"/>
    <property type="match status" value="1"/>
</dbReference>
<dbReference type="PANTHER" id="PTHR10621">
    <property type="entry name" value="UV EXCISION REPAIR PROTEIN RAD23"/>
    <property type="match status" value="1"/>
</dbReference>
<evidence type="ECO:0000313" key="5">
    <source>
        <dbReference type="Proteomes" id="UP000321570"/>
    </source>
</evidence>
<dbReference type="GO" id="GO:0043130">
    <property type="term" value="F:ubiquitin binding"/>
    <property type="evidence" value="ECO:0007669"/>
    <property type="project" value="TreeGrafter"/>
</dbReference>
<dbReference type="GO" id="GO:0005654">
    <property type="term" value="C:nucleoplasm"/>
    <property type="evidence" value="ECO:0007669"/>
    <property type="project" value="TreeGrafter"/>
</dbReference>
<dbReference type="PROSITE" id="PS50053">
    <property type="entry name" value="UBIQUITIN_2"/>
    <property type="match status" value="4"/>
</dbReference>
<dbReference type="WBParaSite" id="HDID_0000280801-mRNA-1">
    <property type="protein sequence ID" value="HDID_0000280801-mRNA-1"/>
    <property type="gene ID" value="HDID_0000280801"/>
</dbReference>
<dbReference type="InterPro" id="IPR029071">
    <property type="entry name" value="Ubiquitin-like_domsf"/>
</dbReference>
<dbReference type="OrthoDB" id="417450at2759"/>
<dbReference type="Gene3D" id="3.10.20.90">
    <property type="entry name" value="Phosphatidylinositol 3-kinase Catalytic Subunit, Chain A, domain 1"/>
    <property type="match status" value="4"/>
</dbReference>
<dbReference type="GO" id="GO:0005829">
    <property type="term" value="C:cytosol"/>
    <property type="evidence" value="ECO:0007669"/>
    <property type="project" value="TreeGrafter"/>
</dbReference>
<organism evidence="6">
    <name type="scientific">Hymenolepis diminuta</name>
    <name type="common">Rat tapeworm</name>
    <dbReference type="NCBI Taxonomy" id="6216"/>
    <lineage>
        <taxon>Eukaryota</taxon>
        <taxon>Metazoa</taxon>
        <taxon>Spiralia</taxon>
        <taxon>Lophotrochozoa</taxon>
        <taxon>Platyhelminthes</taxon>
        <taxon>Cestoda</taxon>
        <taxon>Eucestoda</taxon>
        <taxon>Cyclophyllidea</taxon>
        <taxon>Hymenolepididae</taxon>
        <taxon>Hymenolepis</taxon>
    </lineage>
</organism>
<evidence type="ECO:0000259" key="1">
    <source>
        <dbReference type="PROSITE" id="PS50053"/>
    </source>
</evidence>
<gene>
    <name evidence="2" type="ORF">HDID_LOCUS2806</name>
    <name evidence="3" type="ORF">WMSIL1_LOCUS5460</name>
</gene>
<sequence>MHIKVCRSGRDRSSVSVPDNATVSALKRVIEAQEKIPYEEQTLTFNGLILEDGNLISEYGLYDQCTILLYLRLGFQPDFDITVILPSKKKVNLNISREDTVENLKKRIEQKIGFSLNDGELIYDHWVLDGDRKLIEYDISEGATILVVHELEVGSSLKLKKSAQGKHTRSVPNSSHSRYHQKALKFSSDGSSVDVNESGSEQSNEGLITVIFLAKTGPPIALRVHPNTPVGKVRRKLARILHVPPNTMWFVRDGKSLNPSRTFAQYGISHGESVCLLSQDHVVENPKSWLSSEDESGEPKTRILVQSKNGQALACHVRKTTTVGALKRRLERELGVSRSKMCLFYQKTMLTDETQMKDYNLSDGSLIYLRY</sequence>
<dbReference type="EMBL" id="UYSG01000741">
    <property type="protein sequence ID" value="VDL22439.1"/>
    <property type="molecule type" value="Genomic_DNA"/>
</dbReference>
<dbReference type="GO" id="GO:0070628">
    <property type="term" value="F:proteasome binding"/>
    <property type="evidence" value="ECO:0007669"/>
    <property type="project" value="TreeGrafter"/>
</dbReference>
<dbReference type="Proteomes" id="UP000274504">
    <property type="component" value="Unassembled WGS sequence"/>
</dbReference>